<feature type="compositionally biased region" description="Polar residues" evidence="1">
    <location>
        <begin position="66"/>
        <end position="89"/>
    </location>
</feature>
<feature type="region of interest" description="Disordered" evidence="1">
    <location>
        <begin position="1"/>
        <end position="101"/>
    </location>
</feature>
<evidence type="ECO:0000313" key="2">
    <source>
        <dbReference type="EMBL" id="ORA77079.1"/>
    </source>
</evidence>
<name>A0ABX3SKD1_MYCMA</name>
<dbReference type="EMBL" id="MVHV01000049">
    <property type="protein sequence ID" value="ORA77079.1"/>
    <property type="molecule type" value="Genomic_DNA"/>
</dbReference>
<dbReference type="Proteomes" id="UP000243140">
    <property type="component" value="Unassembled WGS sequence"/>
</dbReference>
<feature type="compositionally biased region" description="Basic and acidic residues" evidence="1">
    <location>
        <begin position="46"/>
        <end position="56"/>
    </location>
</feature>
<accession>A0ABX3SKD1</accession>
<organism evidence="2 3">
    <name type="scientific">Mycobacterium malmoense</name>
    <dbReference type="NCBI Taxonomy" id="1780"/>
    <lineage>
        <taxon>Bacteria</taxon>
        <taxon>Bacillati</taxon>
        <taxon>Actinomycetota</taxon>
        <taxon>Actinomycetes</taxon>
        <taxon>Mycobacteriales</taxon>
        <taxon>Mycobacteriaceae</taxon>
        <taxon>Mycobacterium</taxon>
    </lineage>
</organism>
<gene>
    <name evidence="2" type="ORF">BST29_24100</name>
</gene>
<feature type="compositionally biased region" description="Basic and acidic residues" evidence="1">
    <location>
        <begin position="7"/>
        <end position="18"/>
    </location>
</feature>
<comment type="caution">
    <text evidence="2">The sequence shown here is derived from an EMBL/GenBank/DDBJ whole genome shotgun (WGS) entry which is preliminary data.</text>
</comment>
<keyword evidence="3" id="KW-1185">Reference proteome</keyword>
<evidence type="ECO:0000313" key="3">
    <source>
        <dbReference type="Proteomes" id="UP000243140"/>
    </source>
</evidence>
<reference evidence="2 3" key="1">
    <citation type="submission" date="2017-02" db="EMBL/GenBank/DDBJ databases">
        <title>The new phylogeny of genus Mycobacterium.</title>
        <authorList>
            <person name="Tortoli E."/>
            <person name="Trovato A."/>
            <person name="Cirillo D.M."/>
        </authorList>
    </citation>
    <scope>NUCLEOTIDE SEQUENCE [LARGE SCALE GENOMIC DNA]</scope>
    <source>
        <strain evidence="2 3">IP1130001</strain>
    </source>
</reference>
<proteinExistence type="predicted"/>
<protein>
    <submittedName>
        <fullName evidence="2">Uncharacterized protein</fullName>
    </submittedName>
</protein>
<sequence length="115" mass="12826">MNAVESGRADTKALESRRGARSNTLKSRGARINTLKSSLTGSPHHRLNDGIDDHVQHTRTSRRRGNNWSHRGSQKSTGSRTQTDHTTPVTRLRLQPPAMTPHTVLLAFHLRAFLS</sequence>
<evidence type="ECO:0000256" key="1">
    <source>
        <dbReference type="SAM" id="MobiDB-lite"/>
    </source>
</evidence>